<organism evidence="1 2">
    <name type="scientific">Noviluteimonas gilva</name>
    <dbReference type="NCBI Taxonomy" id="2682097"/>
    <lineage>
        <taxon>Bacteria</taxon>
        <taxon>Pseudomonadati</taxon>
        <taxon>Pseudomonadota</taxon>
        <taxon>Gammaproteobacteria</taxon>
        <taxon>Lysobacterales</taxon>
        <taxon>Lysobacteraceae</taxon>
        <taxon>Noviluteimonas</taxon>
    </lineage>
</organism>
<keyword evidence="2" id="KW-1185">Reference proteome</keyword>
<dbReference type="RefSeq" id="WP_156642993.1">
    <property type="nucleotide sequence ID" value="NZ_WOXT01000005.1"/>
</dbReference>
<dbReference type="PANTHER" id="PTHR40275:SF1">
    <property type="entry name" value="SSL7038 PROTEIN"/>
    <property type="match status" value="1"/>
</dbReference>
<dbReference type="NCBIfam" id="TIGR02684">
    <property type="entry name" value="dnstrm_HI1420"/>
    <property type="match status" value="1"/>
</dbReference>
<proteinExistence type="predicted"/>
<name>A0A7C9I738_9GAMM</name>
<accession>A0A7C9I738</accession>
<reference evidence="1 2" key="1">
    <citation type="submission" date="2019-12" db="EMBL/GenBank/DDBJ databases">
        <authorList>
            <person name="Xu J."/>
        </authorList>
    </citation>
    <scope>NUCLEOTIDE SEQUENCE [LARGE SCALE GENOMIC DNA]</scope>
    <source>
        <strain evidence="1 2">HX-5-24</strain>
    </source>
</reference>
<protein>
    <submittedName>
        <fullName evidence="1">Putative addiction module antidote protein</fullName>
    </submittedName>
</protein>
<dbReference type="AlphaFoldDB" id="A0A7C9I738"/>
<dbReference type="Pfam" id="PF21716">
    <property type="entry name" value="dnstrm_HI1420"/>
    <property type="match status" value="1"/>
</dbReference>
<dbReference type="Proteomes" id="UP000479692">
    <property type="component" value="Unassembled WGS sequence"/>
</dbReference>
<evidence type="ECO:0000313" key="2">
    <source>
        <dbReference type="Proteomes" id="UP000479692"/>
    </source>
</evidence>
<comment type="caution">
    <text evidence="1">The sequence shown here is derived from an EMBL/GenBank/DDBJ whole genome shotgun (WGS) entry which is preliminary data.</text>
</comment>
<dbReference type="PANTHER" id="PTHR40275">
    <property type="entry name" value="SSL7038 PROTEIN"/>
    <property type="match status" value="1"/>
</dbReference>
<dbReference type="EMBL" id="WOXT01000005">
    <property type="protein sequence ID" value="MUV15389.1"/>
    <property type="molecule type" value="Genomic_DNA"/>
</dbReference>
<gene>
    <name evidence="1" type="ORF">GN331_14375</name>
</gene>
<dbReference type="InterPro" id="IPR014057">
    <property type="entry name" value="HI1420"/>
</dbReference>
<evidence type="ECO:0000313" key="1">
    <source>
        <dbReference type="EMBL" id="MUV15389.1"/>
    </source>
</evidence>
<sequence length="115" mass="12576">MTKPWRSHDEATAEMLRNDPAFAALYLESVLADGDQVDVLGALRHIVNAFGVQQVAADAELNAKTLYRTLSAEGNPELRSLTRVLAAVGLRLSVQPIVKKPRRTRTPRSPSATAR</sequence>